<proteinExistence type="predicted"/>
<dbReference type="Gene3D" id="3.90.190.10">
    <property type="entry name" value="Protein tyrosine phosphatase superfamily"/>
    <property type="match status" value="1"/>
</dbReference>
<dbReference type="GO" id="GO:0004721">
    <property type="term" value="F:phosphoprotein phosphatase activity"/>
    <property type="evidence" value="ECO:0007669"/>
    <property type="project" value="InterPro"/>
</dbReference>
<reference evidence="3" key="1">
    <citation type="journal article" date="2021" name="Nat. Commun.">
        <title>Genetic determinants of endophytism in the Arabidopsis root mycobiome.</title>
        <authorList>
            <person name="Mesny F."/>
            <person name="Miyauchi S."/>
            <person name="Thiergart T."/>
            <person name="Pickel B."/>
            <person name="Atanasova L."/>
            <person name="Karlsson M."/>
            <person name="Huettel B."/>
            <person name="Barry K.W."/>
            <person name="Haridas S."/>
            <person name="Chen C."/>
            <person name="Bauer D."/>
            <person name="Andreopoulos W."/>
            <person name="Pangilinan J."/>
            <person name="LaButti K."/>
            <person name="Riley R."/>
            <person name="Lipzen A."/>
            <person name="Clum A."/>
            <person name="Drula E."/>
            <person name="Henrissat B."/>
            <person name="Kohler A."/>
            <person name="Grigoriev I.V."/>
            <person name="Martin F.M."/>
            <person name="Hacquard S."/>
        </authorList>
    </citation>
    <scope>NUCLEOTIDE SEQUENCE</scope>
    <source>
        <strain evidence="3">MPI-CAGE-CH-0230</strain>
    </source>
</reference>
<feature type="compositionally biased region" description="Basic and acidic residues" evidence="1">
    <location>
        <begin position="26"/>
        <end position="36"/>
    </location>
</feature>
<name>A0A9P8Y488_9PEZI</name>
<gene>
    <name evidence="3" type="ORF">B0I36DRAFT_325766</name>
</gene>
<dbReference type="AlphaFoldDB" id="A0A9P8Y488"/>
<dbReference type="SUPFAM" id="SSF52799">
    <property type="entry name" value="(Phosphotyrosine protein) phosphatases II"/>
    <property type="match status" value="1"/>
</dbReference>
<protein>
    <submittedName>
        <fullName evidence="3">Protein-tyrosine phosphatase-like protein</fullName>
    </submittedName>
</protein>
<dbReference type="InterPro" id="IPR000387">
    <property type="entry name" value="Tyr_Pase_dom"/>
</dbReference>
<evidence type="ECO:0000313" key="4">
    <source>
        <dbReference type="Proteomes" id="UP000756346"/>
    </source>
</evidence>
<dbReference type="RefSeq" id="XP_046011721.1">
    <property type="nucleotide sequence ID" value="XM_046154269.1"/>
</dbReference>
<dbReference type="PANTHER" id="PTHR31126">
    <property type="entry name" value="TYROSINE-PROTEIN PHOSPHATASE"/>
    <property type="match status" value="1"/>
</dbReference>
<comment type="caution">
    <text evidence="3">The sequence shown here is derived from an EMBL/GenBank/DDBJ whole genome shotgun (WGS) entry which is preliminary data.</text>
</comment>
<organism evidence="3 4">
    <name type="scientific">Microdochium trichocladiopsis</name>
    <dbReference type="NCBI Taxonomy" id="1682393"/>
    <lineage>
        <taxon>Eukaryota</taxon>
        <taxon>Fungi</taxon>
        <taxon>Dikarya</taxon>
        <taxon>Ascomycota</taxon>
        <taxon>Pezizomycotina</taxon>
        <taxon>Sordariomycetes</taxon>
        <taxon>Xylariomycetidae</taxon>
        <taxon>Xylariales</taxon>
        <taxon>Microdochiaceae</taxon>
        <taxon>Microdochium</taxon>
    </lineage>
</organism>
<feature type="region of interest" description="Disordered" evidence="1">
    <location>
        <begin position="218"/>
        <end position="251"/>
    </location>
</feature>
<keyword evidence="4" id="KW-1185">Reference proteome</keyword>
<dbReference type="EMBL" id="JAGTJQ010000006">
    <property type="protein sequence ID" value="KAH7029433.1"/>
    <property type="molecule type" value="Genomic_DNA"/>
</dbReference>
<feature type="region of interest" description="Disordered" evidence="1">
    <location>
        <begin position="23"/>
        <end position="67"/>
    </location>
</feature>
<feature type="domain" description="Tyrosine specific protein phosphatases" evidence="2">
    <location>
        <begin position="265"/>
        <end position="292"/>
    </location>
</feature>
<dbReference type="PANTHER" id="PTHR31126:SF1">
    <property type="entry name" value="TYROSINE SPECIFIC PROTEIN PHOSPHATASES DOMAIN-CONTAINING PROTEIN"/>
    <property type="match status" value="1"/>
</dbReference>
<evidence type="ECO:0000256" key="1">
    <source>
        <dbReference type="SAM" id="MobiDB-lite"/>
    </source>
</evidence>
<evidence type="ECO:0000313" key="3">
    <source>
        <dbReference type="EMBL" id="KAH7029433.1"/>
    </source>
</evidence>
<accession>A0A9P8Y488</accession>
<evidence type="ECO:0000259" key="2">
    <source>
        <dbReference type="PROSITE" id="PS50056"/>
    </source>
</evidence>
<dbReference type="InterPro" id="IPR029021">
    <property type="entry name" value="Prot-tyrosine_phosphatase-like"/>
</dbReference>
<feature type="compositionally biased region" description="Low complexity" evidence="1">
    <location>
        <begin position="218"/>
        <end position="244"/>
    </location>
</feature>
<dbReference type="Proteomes" id="UP000756346">
    <property type="component" value="Unassembled WGS sequence"/>
</dbReference>
<dbReference type="InterPro" id="IPR016130">
    <property type="entry name" value="Tyr_Pase_AS"/>
</dbReference>
<dbReference type="OrthoDB" id="449382at2759"/>
<dbReference type="PROSITE" id="PS50056">
    <property type="entry name" value="TYR_PHOSPHATASE_2"/>
    <property type="match status" value="1"/>
</dbReference>
<dbReference type="PROSITE" id="PS00383">
    <property type="entry name" value="TYR_PHOSPHATASE_1"/>
    <property type="match status" value="1"/>
</dbReference>
<feature type="compositionally biased region" description="Pro residues" evidence="1">
    <location>
        <begin position="54"/>
        <end position="63"/>
    </location>
</feature>
<sequence length="416" mass="44239">MCSAQRLVCSVVSGARFQDSVPIHDPLARGKEERRKGGTAHSHLPPARTIMPSTPAPDLPRPPFIHVDGLPNFRDAGGYPVTDGSSTGTGGKKTIVRRGVLYRASEPSKLSSEGEAQLRALGIREVYDLRSAVEIERGIREGHGWAIREWEGARRNFVPVFLDQDYSPEALALRIKNYSDETTAGFVKAYMDILHAASDKNNQFSPFRTILAHLAAPPAASSSSTQTPSTSSSSSSPSLPASTSVPVNPPATPAAAAAAAAAGPQQTSGPPPVLIHCTAGKDRTGVICALVLSLCGVADHVIADEYNLTELGLRERHEELMQHLLNNPSMAGNVAGVRRMIGAQKPSMLGTLALIREKYGSIHDCVVKLGLLSPDEIIQLRDNLVVDANDDDVDEEVLPLPLPFPLPGGDAATTLV</sequence>
<dbReference type="InterPro" id="IPR026893">
    <property type="entry name" value="Tyr/Ser_Pase_IphP-type"/>
</dbReference>
<dbReference type="Pfam" id="PF13350">
    <property type="entry name" value="Y_phosphatase3"/>
    <property type="match status" value="2"/>
</dbReference>
<dbReference type="GeneID" id="70183815"/>